<accession>A0A9P4GYW2</accession>
<dbReference type="OrthoDB" id="3658421at2759"/>
<keyword evidence="2" id="KW-1185">Reference proteome</keyword>
<dbReference type="AlphaFoldDB" id="A0A9P4GYW2"/>
<dbReference type="Proteomes" id="UP000799777">
    <property type="component" value="Unassembled WGS sequence"/>
</dbReference>
<proteinExistence type="predicted"/>
<reference evidence="1" key="1">
    <citation type="journal article" date="2020" name="Stud. Mycol.">
        <title>101 Dothideomycetes genomes: a test case for predicting lifestyles and emergence of pathogens.</title>
        <authorList>
            <person name="Haridas S."/>
            <person name="Albert R."/>
            <person name="Binder M."/>
            <person name="Bloem J."/>
            <person name="Labutti K."/>
            <person name="Salamov A."/>
            <person name="Andreopoulos B."/>
            <person name="Baker S."/>
            <person name="Barry K."/>
            <person name="Bills G."/>
            <person name="Bluhm B."/>
            <person name="Cannon C."/>
            <person name="Castanera R."/>
            <person name="Culley D."/>
            <person name="Daum C."/>
            <person name="Ezra D."/>
            <person name="Gonzalez J."/>
            <person name="Henrissat B."/>
            <person name="Kuo A."/>
            <person name="Liang C."/>
            <person name="Lipzen A."/>
            <person name="Lutzoni F."/>
            <person name="Magnuson J."/>
            <person name="Mondo S."/>
            <person name="Nolan M."/>
            <person name="Ohm R."/>
            <person name="Pangilinan J."/>
            <person name="Park H.-J."/>
            <person name="Ramirez L."/>
            <person name="Alfaro M."/>
            <person name="Sun H."/>
            <person name="Tritt A."/>
            <person name="Yoshinaga Y."/>
            <person name="Zwiers L.-H."/>
            <person name="Turgeon B."/>
            <person name="Goodwin S."/>
            <person name="Spatafora J."/>
            <person name="Crous P."/>
            <person name="Grigoriev I."/>
        </authorList>
    </citation>
    <scope>NUCLEOTIDE SEQUENCE</scope>
    <source>
        <strain evidence="1">CBS 110217</strain>
    </source>
</reference>
<sequence length="188" mass="20709">MAQNLAPLPQPGLSIYPSYIATKPETFVAKGRDAWSDKASYLVSFATPTGEPGAPFLEIVEIEEEHQLQDNASGKTEYHGMRGDSVKAWGLKLKTGWTGTEYQLTINDAKAVYIHVIVQNKVQGADKGILINGQPATTMKRHEAWKHVHRMDIINVAPGMDILLALGVNWIRQDKQKQDTKTTVAAAT</sequence>
<evidence type="ECO:0000313" key="1">
    <source>
        <dbReference type="EMBL" id="KAF2024234.1"/>
    </source>
</evidence>
<protein>
    <submittedName>
        <fullName evidence="1">Uncharacterized protein</fullName>
    </submittedName>
</protein>
<comment type="caution">
    <text evidence="1">The sequence shown here is derived from an EMBL/GenBank/DDBJ whole genome shotgun (WGS) entry which is preliminary data.</text>
</comment>
<evidence type="ECO:0000313" key="2">
    <source>
        <dbReference type="Proteomes" id="UP000799777"/>
    </source>
</evidence>
<name>A0A9P4GYW2_9PLEO</name>
<dbReference type="EMBL" id="ML978303">
    <property type="protein sequence ID" value="KAF2024234.1"/>
    <property type="molecule type" value="Genomic_DNA"/>
</dbReference>
<gene>
    <name evidence="1" type="ORF">EK21DRAFT_104801</name>
</gene>
<organism evidence="1 2">
    <name type="scientific">Setomelanomma holmii</name>
    <dbReference type="NCBI Taxonomy" id="210430"/>
    <lineage>
        <taxon>Eukaryota</taxon>
        <taxon>Fungi</taxon>
        <taxon>Dikarya</taxon>
        <taxon>Ascomycota</taxon>
        <taxon>Pezizomycotina</taxon>
        <taxon>Dothideomycetes</taxon>
        <taxon>Pleosporomycetidae</taxon>
        <taxon>Pleosporales</taxon>
        <taxon>Pleosporineae</taxon>
        <taxon>Phaeosphaeriaceae</taxon>
        <taxon>Setomelanomma</taxon>
    </lineage>
</organism>